<dbReference type="AlphaFoldDB" id="A0A250INR9"/>
<dbReference type="GO" id="GO:0005886">
    <property type="term" value="C:plasma membrane"/>
    <property type="evidence" value="ECO:0007669"/>
    <property type="project" value="TreeGrafter"/>
</dbReference>
<evidence type="ECO:0000313" key="2">
    <source>
        <dbReference type="EMBL" id="ATB32872.1"/>
    </source>
</evidence>
<keyword evidence="1" id="KW-0812">Transmembrane</keyword>
<dbReference type="InterPro" id="IPR052894">
    <property type="entry name" value="AsmA-related"/>
</dbReference>
<evidence type="ECO:0000313" key="3">
    <source>
        <dbReference type="Proteomes" id="UP000217289"/>
    </source>
</evidence>
<organism evidence="2 3">
    <name type="scientific">Melittangium boletus DSM 14713</name>
    <dbReference type="NCBI Taxonomy" id="1294270"/>
    <lineage>
        <taxon>Bacteria</taxon>
        <taxon>Pseudomonadati</taxon>
        <taxon>Myxococcota</taxon>
        <taxon>Myxococcia</taxon>
        <taxon>Myxococcales</taxon>
        <taxon>Cystobacterineae</taxon>
        <taxon>Archangiaceae</taxon>
        <taxon>Melittangium</taxon>
    </lineage>
</organism>
<dbReference type="OrthoDB" id="5376931at2"/>
<dbReference type="GO" id="GO:0090313">
    <property type="term" value="P:regulation of protein targeting to membrane"/>
    <property type="evidence" value="ECO:0007669"/>
    <property type="project" value="TreeGrafter"/>
</dbReference>
<dbReference type="RefSeq" id="WP_095981001.1">
    <property type="nucleotide sequence ID" value="NZ_CP022163.1"/>
</dbReference>
<dbReference type="KEGG" id="mbd:MEBOL_006361"/>
<keyword evidence="3" id="KW-1185">Reference proteome</keyword>
<name>A0A250INR9_9BACT</name>
<feature type="transmembrane region" description="Helical" evidence="1">
    <location>
        <begin position="16"/>
        <end position="42"/>
    </location>
</feature>
<keyword evidence="1" id="KW-1133">Transmembrane helix</keyword>
<dbReference type="PANTHER" id="PTHR30441">
    <property type="entry name" value="DUF748 DOMAIN-CONTAINING PROTEIN"/>
    <property type="match status" value="1"/>
</dbReference>
<accession>A0A250INR9</accession>
<dbReference type="PANTHER" id="PTHR30441:SF4">
    <property type="entry name" value="PROTEIN ASMA"/>
    <property type="match status" value="1"/>
</dbReference>
<dbReference type="EMBL" id="CP022163">
    <property type="protein sequence ID" value="ATB32872.1"/>
    <property type="molecule type" value="Genomic_DNA"/>
</dbReference>
<reference evidence="2 3" key="1">
    <citation type="submission" date="2017-06" db="EMBL/GenBank/DDBJ databases">
        <authorList>
            <person name="Kim H.J."/>
            <person name="Triplett B.A."/>
        </authorList>
    </citation>
    <scope>NUCLEOTIDE SEQUENCE [LARGE SCALE GENOMIC DNA]</scope>
    <source>
        <strain evidence="2 3">DSM 14713</strain>
    </source>
</reference>
<dbReference type="Proteomes" id="UP000217289">
    <property type="component" value="Chromosome"/>
</dbReference>
<gene>
    <name evidence="2" type="ORF">MEBOL_006361</name>
</gene>
<keyword evidence="1" id="KW-0472">Membrane</keyword>
<proteinExistence type="predicted"/>
<sequence length="1228" mass="132718">MDSPGAGRPRQRLARIIAGALLILVATLALVLVTAVVALHLLDRPWLKQRIVSRVEAATGLRLDYQTAQLAVFSGLRLEGLVVRTPSPFQGVAPELLRIGTLEAQWSPGSLLRGTTRVERVAVRDVAFTLVADDAGPTSLTGLMEPRAPEPPPVEAPLGASRQVAALLASAPPVGKVEVSGVSLTYVRVRNGEVLERWSLRGFAAAVEAKHQDEGWTVFATMGQTGTPLPLELSREGAAIPPALAQLELTLSAEVGASAARARVDLDVTRQTFDPRFTLRTLLHGTASAKFDAEERHIAIELDRTQLTDSAEVQAQLVLPDAADVPPVVTRAWVDLDLGRLLQRVPADWRPFSIERGKAHLDAREVTLSAMPQLGAQGKLGLDVDIAELQLVQDDFRVALGGGRISLVATPDPQKGLAAQLAFALQGLEVRGPTTLRVPKAHGELKGHQLRPDLSSPLKVAGDAALFGTVDALDVRASGIRATAERLGFHLHAPLAGEPPFALKADVPVGVLQVSTADGREVLKGPVHVKLNASEVFPRLDEPRLSRARARLEFDVGTMHASMDATKGTDDVAYTLAVQTPDLVAARPFIPESVAARVPWNHLAVNLASTGRLTALFSSSPRLEHRTELRLQRPGWDDLSASDIAVVMRSQGDSWRHKGELDLRIEGLRAGENDVGPQHQTLTLDLDRRKPSLRLGLTSHEGLKIALDAALAFDRKARALRCDVTGDLPSIGALSPLLAKARVPAELDPSRLALNVELHGTLLGVITDIAADGTPRLAPAPSRTASFEGKAVVDARGIRWRQEGQSINLPALHWQVESQSDGPRRIVHSTLTVEKLAVGMSNRRLSFTGVSSDTTATFTEKWDADEIELKQLLKVRSLEQKPALPYPVQDLEWSFSARREPHGVIHIPDLRLTHAGTSTQLKVKGRLELGDGQRRLAARGELEQDLSKLAQPGLIESSGKVTVDFRVASPNLVVFRTLSDLVLQNVNLRLPESGIALEMLDGNVPLTENVEFTQGRVRLLNDIDVNPYSMLRFADQHPLLSRNGFMSVGRITTPLISIAPLAGNLSINQNMVSLSQLEMGVRGGRITGQCVLDWQGKHSTLEAHVRATGVKSSRGEPFDGNAAVVISGKDRSVNGRAEILRIGNRHLLDLLDLEDPHHTDPATNRVRYALAVGYPENVRVSFNHGFGRLRITLGGLARLLSIDEIRGIPMGPIVDRVINSLSPPEASP</sequence>
<evidence type="ECO:0008006" key="4">
    <source>
        <dbReference type="Google" id="ProtNLM"/>
    </source>
</evidence>
<protein>
    <recommendedName>
        <fullName evidence="4">AsmA family protein</fullName>
    </recommendedName>
</protein>
<evidence type="ECO:0000256" key="1">
    <source>
        <dbReference type="SAM" id="Phobius"/>
    </source>
</evidence>